<evidence type="ECO:0008006" key="4">
    <source>
        <dbReference type="Google" id="ProtNLM"/>
    </source>
</evidence>
<dbReference type="OrthoDB" id="3268477at2"/>
<dbReference type="AlphaFoldDB" id="A0A2T0ZY79"/>
<name>A0A2T0ZY79_9ACTN</name>
<protein>
    <recommendedName>
        <fullName evidence="4">SPOR domain-containing protein</fullName>
    </recommendedName>
</protein>
<organism evidence="2 3">
    <name type="scientific">Antricoccus suffuscus</name>
    <dbReference type="NCBI Taxonomy" id="1629062"/>
    <lineage>
        <taxon>Bacteria</taxon>
        <taxon>Bacillati</taxon>
        <taxon>Actinomycetota</taxon>
        <taxon>Actinomycetes</taxon>
        <taxon>Geodermatophilales</taxon>
        <taxon>Antricoccaceae</taxon>
        <taxon>Antricoccus</taxon>
    </lineage>
</organism>
<evidence type="ECO:0000313" key="2">
    <source>
        <dbReference type="EMBL" id="PRZ41312.1"/>
    </source>
</evidence>
<sequence length="63" mass="7258">MSDAQDDGQFWLRVSDNKVVRASEARADERIGPYATEEEAKHGLEALHERERRKQAEDDSWNG</sequence>
<keyword evidence="3" id="KW-1185">Reference proteome</keyword>
<proteinExistence type="predicted"/>
<feature type="region of interest" description="Disordered" evidence="1">
    <location>
        <begin position="24"/>
        <end position="63"/>
    </location>
</feature>
<accession>A0A2T0ZY79</accession>
<evidence type="ECO:0000256" key="1">
    <source>
        <dbReference type="SAM" id="MobiDB-lite"/>
    </source>
</evidence>
<gene>
    <name evidence="2" type="ORF">CLV47_11039</name>
</gene>
<dbReference type="EMBL" id="PVUE01000010">
    <property type="protein sequence ID" value="PRZ41312.1"/>
    <property type="molecule type" value="Genomic_DNA"/>
</dbReference>
<reference evidence="2 3" key="1">
    <citation type="submission" date="2018-03" db="EMBL/GenBank/DDBJ databases">
        <title>Genomic Encyclopedia of Archaeal and Bacterial Type Strains, Phase II (KMG-II): from individual species to whole genera.</title>
        <authorList>
            <person name="Goeker M."/>
        </authorList>
    </citation>
    <scope>NUCLEOTIDE SEQUENCE [LARGE SCALE GENOMIC DNA]</scope>
    <source>
        <strain evidence="2 3">DSM 100065</strain>
    </source>
</reference>
<evidence type="ECO:0000313" key="3">
    <source>
        <dbReference type="Proteomes" id="UP000237752"/>
    </source>
</evidence>
<comment type="caution">
    <text evidence="2">The sequence shown here is derived from an EMBL/GenBank/DDBJ whole genome shotgun (WGS) entry which is preliminary data.</text>
</comment>
<dbReference type="Proteomes" id="UP000237752">
    <property type="component" value="Unassembled WGS sequence"/>
</dbReference>
<dbReference type="RefSeq" id="WP_106349396.1">
    <property type="nucleotide sequence ID" value="NZ_PVUE01000010.1"/>
</dbReference>
<feature type="compositionally biased region" description="Basic and acidic residues" evidence="1">
    <location>
        <begin position="38"/>
        <end position="57"/>
    </location>
</feature>